<dbReference type="Pfam" id="PF09912">
    <property type="entry name" value="DUF2141"/>
    <property type="match status" value="1"/>
</dbReference>
<comment type="caution">
    <text evidence="1">The sequence shown here is derived from an EMBL/GenBank/DDBJ whole genome shotgun (WGS) entry which is preliminary data.</text>
</comment>
<sequence>MEVLNIRNSTGSVACALFESPAGFPIDYLRSATNIVVMKIRKAQARCDFEETPSGTYAIAVVHDENLNGKLDTNWIGIPKEGYGFSNDAKAVFSAPSFQDASFTYDGKNLNLSISLRY</sequence>
<dbReference type="RefSeq" id="WP_377318288.1">
    <property type="nucleotide sequence ID" value="NZ_JBHSNF010000001.1"/>
</dbReference>
<gene>
    <name evidence="1" type="ORF">ACFPPA_06145</name>
</gene>
<evidence type="ECO:0000313" key="1">
    <source>
        <dbReference type="EMBL" id="MFC5525319.1"/>
    </source>
</evidence>
<dbReference type="EMBL" id="JBHSNF010000001">
    <property type="protein sequence ID" value="MFC5525319.1"/>
    <property type="molecule type" value="Genomic_DNA"/>
</dbReference>
<proteinExistence type="predicted"/>
<keyword evidence="2" id="KW-1185">Reference proteome</keyword>
<reference evidence="2" key="1">
    <citation type="journal article" date="2019" name="Int. J. Syst. Evol. Microbiol.">
        <title>The Global Catalogue of Microorganisms (GCM) 10K type strain sequencing project: providing services to taxonomists for standard genome sequencing and annotation.</title>
        <authorList>
            <consortium name="The Broad Institute Genomics Platform"/>
            <consortium name="The Broad Institute Genome Sequencing Center for Infectious Disease"/>
            <person name="Wu L."/>
            <person name="Ma J."/>
        </authorList>
    </citation>
    <scope>NUCLEOTIDE SEQUENCE [LARGE SCALE GENOMIC DNA]</scope>
    <source>
        <strain evidence="2">CGMCC 1.16619</strain>
    </source>
</reference>
<protein>
    <submittedName>
        <fullName evidence="1">DUF2141 domain-containing protein</fullName>
    </submittedName>
</protein>
<name>A0ABW0QM13_9GAMM</name>
<organism evidence="1 2">
    <name type="scientific">Rhodanobacter ginsengisoli</name>
    <dbReference type="NCBI Taxonomy" id="418646"/>
    <lineage>
        <taxon>Bacteria</taxon>
        <taxon>Pseudomonadati</taxon>
        <taxon>Pseudomonadota</taxon>
        <taxon>Gammaproteobacteria</taxon>
        <taxon>Lysobacterales</taxon>
        <taxon>Rhodanobacteraceae</taxon>
        <taxon>Rhodanobacter</taxon>
    </lineage>
</organism>
<evidence type="ECO:0000313" key="2">
    <source>
        <dbReference type="Proteomes" id="UP001596114"/>
    </source>
</evidence>
<dbReference type="InterPro" id="IPR018673">
    <property type="entry name" value="DUF2141"/>
</dbReference>
<accession>A0ABW0QM13</accession>
<dbReference type="Proteomes" id="UP001596114">
    <property type="component" value="Unassembled WGS sequence"/>
</dbReference>